<organism evidence="2 3">
    <name type="scientific">Buddleja alternifolia</name>
    <dbReference type="NCBI Taxonomy" id="168488"/>
    <lineage>
        <taxon>Eukaryota</taxon>
        <taxon>Viridiplantae</taxon>
        <taxon>Streptophyta</taxon>
        <taxon>Embryophyta</taxon>
        <taxon>Tracheophyta</taxon>
        <taxon>Spermatophyta</taxon>
        <taxon>Magnoliopsida</taxon>
        <taxon>eudicotyledons</taxon>
        <taxon>Gunneridae</taxon>
        <taxon>Pentapetalae</taxon>
        <taxon>asterids</taxon>
        <taxon>lamiids</taxon>
        <taxon>Lamiales</taxon>
        <taxon>Scrophulariaceae</taxon>
        <taxon>Buddlejeae</taxon>
        <taxon>Buddleja</taxon>
    </lineage>
</organism>
<keyword evidence="3" id="KW-1185">Reference proteome</keyword>
<accession>A0AAV6WZR6</accession>
<feature type="region of interest" description="Disordered" evidence="1">
    <location>
        <begin position="1"/>
        <end position="50"/>
    </location>
</feature>
<feature type="compositionally biased region" description="Low complexity" evidence="1">
    <location>
        <begin position="24"/>
        <end position="40"/>
    </location>
</feature>
<name>A0AAV6WZR6_9LAMI</name>
<feature type="compositionally biased region" description="Polar residues" evidence="1">
    <location>
        <begin position="1"/>
        <end position="10"/>
    </location>
</feature>
<dbReference type="AlphaFoldDB" id="A0AAV6WZR6"/>
<evidence type="ECO:0000313" key="2">
    <source>
        <dbReference type="EMBL" id="KAG8372398.1"/>
    </source>
</evidence>
<dbReference type="Proteomes" id="UP000826271">
    <property type="component" value="Unassembled WGS sequence"/>
</dbReference>
<protein>
    <submittedName>
        <fullName evidence="2">Uncharacterized protein</fullName>
    </submittedName>
</protein>
<comment type="caution">
    <text evidence="2">The sequence shown here is derived from an EMBL/GenBank/DDBJ whole genome shotgun (WGS) entry which is preliminary data.</text>
</comment>
<proteinExistence type="predicted"/>
<evidence type="ECO:0000313" key="3">
    <source>
        <dbReference type="Proteomes" id="UP000826271"/>
    </source>
</evidence>
<gene>
    <name evidence="2" type="ORF">BUALT_Bualt12G0062100</name>
</gene>
<evidence type="ECO:0000256" key="1">
    <source>
        <dbReference type="SAM" id="MobiDB-lite"/>
    </source>
</evidence>
<reference evidence="2" key="1">
    <citation type="submission" date="2019-10" db="EMBL/GenBank/DDBJ databases">
        <authorList>
            <person name="Zhang R."/>
            <person name="Pan Y."/>
            <person name="Wang J."/>
            <person name="Ma R."/>
            <person name="Yu S."/>
        </authorList>
    </citation>
    <scope>NUCLEOTIDE SEQUENCE</scope>
    <source>
        <strain evidence="2">LA-IB0</strain>
        <tissue evidence="2">Leaf</tissue>
    </source>
</reference>
<sequence>MSNDDNQTENLMGGEADYPENAGETETTSMNESPSSSSSKKTSKGKRKSVEYQDTVVKLLGTFVEKIGDRLGEIARNLSLEYDITLKQNQVFKIVEEMEDLNEDEKLISS</sequence>
<dbReference type="EMBL" id="WHWC01000012">
    <property type="protein sequence ID" value="KAG8372398.1"/>
    <property type="molecule type" value="Genomic_DNA"/>
</dbReference>